<protein>
    <recommendedName>
        <fullName evidence="4">Mid2-like cell wall stress sensor domain protein</fullName>
    </recommendedName>
</protein>
<comment type="caution">
    <text evidence="2">The sequence shown here is derived from an EMBL/GenBank/DDBJ whole genome shotgun (WGS) entry which is preliminary data.</text>
</comment>
<organism evidence="2 3">
    <name type="scientific">Staphylococcus warneri</name>
    <dbReference type="NCBI Taxonomy" id="1292"/>
    <lineage>
        <taxon>Bacteria</taxon>
        <taxon>Bacillati</taxon>
        <taxon>Bacillota</taxon>
        <taxon>Bacilli</taxon>
        <taxon>Bacillales</taxon>
        <taxon>Staphylococcaceae</taxon>
        <taxon>Staphylococcus</taxon>
    </lineage>
</organism>
<accession>A0ABS9NIS0</accession>
<keyword evidence="1" id="KW-1133">Transmembrane helix</keyword>
<name>A0ABS9NIS0_STAWA</name>
<dbReference type="Proteomes" id="UP000814367">
    <property type="component" value="Unassembled WGS sequence"/>
</dbReference>
<keyword evidence="1" id="KW-0812">Transmembrane</keyword>
<evidence type="ECO:0000256" key="1">
    <source>
        <dbReference type="SAM" id="Phobius"/>
    </source>
</evidence>
<feature type="transmembrane region" description="Helical" evidence="1">
    <location>
        <begin position="6"/>
        <end position="23"/>
    </location>
</feature>
<reference evidence="2 3" key="1">
    <citation type="submission" date="2020-03" db="EMBL/GenBank/DDBJ databases">
        <title>Comparative genetics of Staphylococcus warneri persistents from caprine mastitis.</title>
        <authorList>
            <person name="Franca C.A."/>
            <person name="Rosa D.S."/>
            <person name="Silva A."/>
            <person name="Rodrigues D.L.N."/>
            <person name="Santos R.G."/>
            <person name="Castillo R.E.H."/>
            <person name="Moreira M.A.S."/>
            <person name="Lima M.C."/>
            <person name="Gouveia G.V."/>
            <person name="Gouveia J.J.S."/>
            <person name="Souza R.F.S."/>
            <person name="Bertram B."/>
            <person name="Azevedo V."/>
            <person name="Costa M."/>
        </authorList>
    </citation>
    <scope>NUCLEOTIDE SEQUENCE [LARGE SCALE GENOMIC DNA]</scope>
    <source>
        <strain evidence="2 3">Cap 9.2</strain>
    </source>
</reference>
<feature type="transmembrane region" description="Helical" evidence="1">
    <location>
        <begin position="35"/>
        <end position="57"/>
    </location>
</feature>
<dbReference type="EMBL" id="JAANHJ010000001">
    <property type="protein sequence ID" value="MCG6226641.1"/>
    <property type="molecule type" value="Genomic_DNA"/>
</dbReference>
<evidence type="ECO:0008006" key="4">
    <source>
        <dbReference type="Google" id="ProtNLM"/>
    </source>
</evidence>
<evidence type="ECO:0000313" key="2">
    <source>
        <dbReference type="EMBL" id="MCG6226641.1"/>
    </source>
</evidence>
<keyword evidence="1" id="KW-0472">Membrane</keyword>
<dbReference type="RefSeq" id="WP_002467100.1">
    <property type="nucleotide sequence ID" value="NZ_CABMFV010000003.1"/>
</dbReference>
<evidence type="ECO:0000313" key="3">
    <source>
        <dbReference type="Proteomes" id="UP000814367"/>
    </source>
</evidence>
<sequence length="58" mass="6680">MKIVIIILGILVILSWFYLFYTYRQNGDKSNSIKVQNIILLACLLTLLMTILGSIYVE</sequence>
<gene>
    <name evidence="2" type="ORF">G8J23_11710</name>
</gene>
<proteinExistence type="predicted"/>
<keyword evidence="3" id="KW-1185">Reference proteome</keyword>